<dbReference type="InParanoid" id="A0E2Z2"/>
<evidence type="ECO:0000313" key="1">
    <source>
        <dbReference type="EMBL" id="CAK89659.1"/>
    </source>
</evidence>
<dbReference type="EMBL" id="CT868655">
    <property type="protein sequence ID" value="CAK89659.1"/>
    <property type="molecule type" value="Genomic_DNA"/>
</dbReference>
<proteinExistence type="predicted"/>
<dbReference type="OrthoDB" id="10549361at2759"/>
<dbReference type="AlphaFoldDB" id="A0E2Z2"/>
<sequence length="225" mass="26221">MFSTLQFKPIGYNQWFQRQESKILVLIGIAVDLQINNCGAFKYKGNTLISCGEDDVINILKFQDDHQWKVVQKLEGQGVRLSFISKDIFVFQPWQGSKLELYTYSTQSGLYYKYQELPIQSCRQLCANLFPCFFVSSKNIVLSKNGYNLNFIKFKTNSSQFEGKLEQAIDFNYPNNWLGNIFGTMSEGGDFLITWDSKTKQIQIREYKEFQQQNKTSSQKNCQIF</sequence>
<dbReference type="KEGG" id="ptm:GSPATT00022831001"/>
<protein>
    <submittedName>
        <fullName evidence="1">Uncharacterized protein</fullName>
    </submittedName>
</protein>
<dbReference type="SUPFAM" id="SSF101908">
    <property type="entry name" value="Putative isomerase YbhE"/>
    <property type="match status" value="1"/>
</dbReference>
<dbReference type="RefSeq" id="XP_001457056.1">
    <property type="nucleotide sequence ID" value="XM_001457019.1"/>
</dbReference>
<dbReference type="Proteomes" id="UP000000600">
    <property type="component" value="Unassembled WGS sequence"/>
</dbReference>
<accession>A0E2Z2</accession>
<organism evidence="1 2">
    <name type="scientific">Paramecium tetraurelia</name>
    <dbReference type="NCBI Taxonomy" id="5888"/>
    <lineage>
        <taxon>Eukaryota</taxon>
        <taxon>Sar</taxon>
        <taxon>Alveolata</taxon>
        <taxon>Ciliophora</taxon>
        <taxon>Intramacronucleata</taxon>
        <taxon>Oligohymenophorea</taxon>
        <taxon>Peniculida</taxon>
        <taxon>Parameciidae</taxon>
        <taxon>Paramecium</taxon>
    </lineage>
</organism>
<evidence type="ECO:0000313" key="2">
    <source>
        <dbReference type="Proteomes" id="UP000000600"/>
    </source>
</evidence>
<name>A0E2Z2_PARTE</name>
<dbReference type="GeneID" id="5042841"/>
<dbReference type="HOGENOM" id="CLU_1231930_0_0_1"/>
<gene>
    <name evidence="1" type="ORF">GSPATT00022831001</name>
</gene>
<reference evidence="1 2" key="1">
    <citation type="journal article" date="2006" name="Nature">
        <title>Global trends of whole-genome duplications revealed by the ciliate Paramecium tetraurelia.</title>
        <authorList>
            <consortium name="Genoscope"/>
            <person name="Aury J.-M."/>
            <person name="Jaillon O."/>
            <person name="Duret L."/>
            <person name="Noel B."/>
            <person name="Jubin C."/>
            <person name="Porcel B.M."/>
            <person name="Segurens B."/>
            <person name="Daubin V."/>
            <person name="Anthouard V."/>
            <person name="Aiach N."/>
            <person name="Arnaiz O."/>
            <person name="Billaut A."/>
            <person name="Beisson J."/>
            <person name="Blanc I."/>
            <person name="Bouhouche K."/>
            <person name="Camara F."/>
            <person name="Duharcourt S."/>
            <person name="Guigo R."/>
            <person name="Gogendeau D."/>
            <person name="Katinka M."/>
            <person name="Keller A.-M."/>
            <person name="Kissmehl R."/>
            <person name="Klotz C."/>
            <person name="Koll F."/>
            <person name="Le Moue A."/>
            <person name="Lepere C."/>
            <person name="Malinsky S."/>
            <person name="Nowacki M."/>
            <person name="Nowak J.K."/>
            <person name="Plattner H."/>
            <person name="Poulain J."/>
            <person name="Ruiz F."/>
            <person name="Serrano V."/>
            <person name="Zagulski M."/>
            <person name="Dessen P."/>
            <person name="Betermier M."/>
            <person name="Weissenbach J."/>
            <person name="Scarpelli C."/>
            <person name="Schachter V."/>
            <person name="Sperling L."/>
            <person name="Meyer E."/>
            <person name="Cohen J."/>
            <person name="Wincker P."/>
        </authorList>
    </citation>
    <scope>NUCLEOTIDE SEQUENCE [LARGE SCALE GENOMIC DNA]</scope>
    <source>
        <strain evidence="1 2">Stock d4-2</strain>
    </source>
</reference>
<keyword evidence="2" id="KW-1185">Reference proteome</keyword>